<dbReference type="Pfam" id="PF16135">
    <property type="entry name" value="TDBD"/>
    <property type="match status" value="1"/>
</dbReference>
<keyword evidence="9" id="KW-1185">Reference proteome</keyword>
<keyword evidence="3 4" id="KW-0539">Nucleus</keyword>
<feature type="domain" description="Ethylene-responsive binding factor-associated repression" evidence="6">
    <location>
        <begin position="12"/>
        <end position="37"/>
    </location>
</feature>
<dbReference type="Proteomes" id="UP000026915">
    <property type="component" value="Chromosome 1"/>
</dbReference>
<gene>
    <name evidence="8" type="ORF">TCM_002821</name>
</gene>
<evidence type="ECO:0000256" key="2">
    <source>
        <dbReference type="ARBA" id="ARBA00006081"/>
    </source>
</evidence>
<feature type="compositionally biased region" description="Low complexity" evidence="5">
    <location>
        <begin position="235"/>
        <end position="246"/>
    </location>
</feature>
<evidence type="ECO:0000256" key="4">
    <source>
        <dbReference type="RuleBase" id="RU369029"/>
    </source>
</evidence>
<feature type="region of interest" description="Disordered" evidence="5">
    <location>
        <begin position="184"/>
        <end position="257"/>
    </location>
</feature>
<evidence type="ECO:0000256" key="5">
    <source>
        <dbReference type="SAM" id="MobiDB-lite"/>
    </source>
</evidence>
<dbReference type="EMBL" id="CM001879">
    <property type="protein sequence ID" value="EOX93848.1"/>
    <property type="molecule type" value="Genomic_DNA"/>
</dbReference>
<evidence type="ECO:0000313" key="9">
    <source>
        <dbReference type="Proteomes" id="UP000026915"/>
    </source>
</evidence>
<feature type="compositionally biased region" description="Polar residues" evidence="5">
    <location>
        <begin position="327"/>
        <end position="337"/>
    </location>
</feature>
<protein>
    <recommendedName>
        <fullName evidence="4">Ninja-family protein</fullName>
    </recommendedName>
    <alternativeName>
        <fullName evidence="4">ABI-binding protein</fullName>
    </alternativeName>
</protein>
<evidence type="ECO:0000259" key="6">
    <source>
        <dbReference type="Pfam" id="PF07897"/>
    </source>
</evidence>
<dbReference type="GO" id="GO:0045892">
    <property type="term" value="P:negative regulation of DNA-templated transcription"/>
    <property type="evidence" value="ECO:0000318"/>
    <property type="project" value="GO_Central"/>
</dbReference>
<dbReference type="PANTHER" id="PTHR31413">
    <property type="entry name" value="AFP HOMOLOG 2"/>
    <property type="match status" value="1"/>
</dbReference>
<sequence>MENNCGIIGLREDEIELELGLSIGGSFGKAEKLKPIKKESKPRNNSVADLGESVVLDPQTKREIQALRRQEAKKKREEKQQKRRTIISSRGHQNAEFRCKDSDVDATEERECKKNKVEEFSGNVNLNLSAEQNNPLVCPVIPVRVPYPCSYPQVHYVPIVNGFAYPCVNAMPCWDGGAGNDKGLVQPMPGNSGVLPIQAGKESGVNDGNGYDSEQNSSRDERNRKRRSNGSPMCSSSVVSDLQSSSNQGGCSSETGTHTSCCQLEQPQMNCSVASNLKGQSEQSATSHQMDSAQSTDKSTNGIDKTASWKVTGSTPSNPKEEPKPETQPNPKSKPVSTNETPTTTSTKDTRGDMGKTPKPLTPNHDGILSLRNMPCVSTTGNGPNGKTINGFLYRYTKSEVSIICVCHGSSFTPAEFVQHAGGSDVSHPLRHITVIPSAY</sequence>
<dbReference type="InterPro" id="IPR012463">
    <property type="entry name" value="Ninja_motif"/>
</dbReference>
<evidence type="ECO:0000256" key="1">
    <source>
        <dbReference type="ARBA" id="ARBA00004123"/>
    </source>
</evidence>
<dbReference type="STRING" id="3641.A0A061DV18"/>
<feature type="compositionally biased region" description="Low complexity" evidence="5">
    <location>
        <begin position="338"/>
        <end position="347"/>
    </location>
</feature>
<dbReference type="Gramene" id="EOX93848">
    <property type="protein sequence ID" value="EOX93848"/>
    <property type="gene ID" value="TCM_002821"/>
</dbReference>
<evidence type="ECO:0000313" key="8">
    <source>
        <dbReference type="EMBL" id="EOX93848.1"/>
    </source>
</evidence>
<accession>A0A061DV18</accession>
<dbReference type="OMA" id="AMPCWAP"/>
<feature type="compositionally biased region" description="Polar residues" evidence="5">
    <location>
        <begin position="282"/>
        <end position="318"/>
    </location>
</feature>
<name>A0A061DV18_THECC</name>
<evidence type="ECO:0000256" key="3">
    <source>
        <dbReference type="ARBA" id="ARBA00023242"/>
    </source>
</evidence>
<dbReference type="GO" id="GO:0005634">
    <property type="term" value="C:nucleus"/>
    <property type="evidence" value="ECO:0000318"/>
    <property type="project" value="GO_Central"/>
</dbReference>
<dbReference type="InterPro" id="IPR032308">
    <property type="entry name" value="TDBD"/>
</dbReference>
<comment type="function">
    <text evidence="4">Acts as a negative regulator of abscisic acid (ABA) response.</text>
</comment>
<feature type="region of interest" description="Disordered" evidence="5">
    <location>
        <begin position="67"/>
        <end position="92"/>
    </location>
</feature>
<comment type="similarity">
    <text evidence="2 4">Belongs to the Ninja family.</text>
</comment>
<dbReference type="GO" id="GO:0007165">
    <property type="term" value="P:signal transduction"/>
    <property type="evidence" value="ECO:0007669"/>
    <property type="project" value="InterPro"/>
</dbReference>
<reference evidence="8 9" key="1">
    <citation type="journal article" date="2013" name="Genome Biol.">
        <title>The genome sequence of the most widely cultivated cacao type and its use to identify candidate genes regulating pod color.</title>
        <authorList>
            <person name="Motamayor J.C."/>
            <person name="Mockaitis K."/>
            <person name="Schmutz J."/>
            <person name="Haiminen N."/>
            <person name="Iii D.L."/>
            <person name="Cornejo O."/>
            <person name="Findley S.D."/>
            <person name="Zheng P."/>
            <person name="Utro F."/>
            <person name="Royaert S."/>
            <person name="Saski C."/>
            <person name="Jenkins J."/>
            <person name="Podicheti R."/>
            <person name="Zhao M."/>
            <person name="Scheffler B.E."/>
            <person name="Stack J.C."/>
            <person name="Feltus F.A."/>
            <person name="Mustiga G.M."/>
            <person name="Amores F."/>
            <person name="Phillips W."/>
            <person name="Marelli J.P."/>
            <person name="May G.D."/>
            <person name="Shapiro H."/>
            <person name="Ma J."/>
            <person name="Bustamante C.D."/>
            <person name="Schnell R.J."/>
            <person name="Main D."/>
            <person name="Gilbert D."/>
            <person name="Parida L."/>
            <person name="Kuhn D.N."/>
        </authorList>
    </citation>
    <scope>NUCLEOTIDE SEQUENCE [LARGE SCALE GENOMIC DNA]</scope>
    <source>
        <strain evidence="9">cv. Matina 1-6</strain>
    </source>
</reference>
<dbReference type="Pfam" id="PF07897">
    <property type="entry name" value="EAR"/>
    <property type="match status" value="1"/>
</dbReference>
<feature type="region of interest" description="Disordered" evidence="5">
    <location>
        <begin position="34"/>
        <end position="54"/>
    </location>
</feature>
<dbReference type="HOGENOM" id="CLU_050774_0_0_1"/>
<feature type="domain" description="Tify" evidence="7">
    <location>
        <begin position="401"/>
        <end position="434"/>
    </location>
</feature>
<feature type="region of interest" description="Disordered" evidence="5">
    <location>
        <begin position="282"/>
        <end position="368"/>
    </location>
</feature>
<feature type="compositionally biased region" description="Polar residues" evidence="5">
    <location>
        <begin position="247"/>
        <end position="257"/>
    </location>
</feature>
<feature type="compositionally biased region" description="Basic and acidic residues" evidence="5">
    <location>
        <begin position="67"/>
        <end position="80"/>
    </location>
</feature>
<dbReference type="InParanoid" id="A0A061DV18"/>
<comment type="subcellular location">
    <subcellularLocation>
        <location evidence="1 4">Nucleus</location>
    </subcellularLocation>
</comment>
<organism evidence="8 9">
    <name type="scientific">Theobroma cacao</name>
    <name type="common">Cacao</name>
    <name type="synonym">Cocoa</name>
    <dbReference type="NCBI Taxonomy" id="3641"/>
    <lineage>
        <taxon>Eukaryota</taxon>
        <taxon>Viridiplantae</taxon>
        <taxon>Streptophyta</taxon>
        <taxon>Embryophyta</taxon>
        <taxon>Tracheophyta</taxon>
        <taxon>Spermatophyta</taxon>
        <taxon>Magnoliopsida</taxon>
        <taxon>eudicotyledons</taxon>
        <taxon>Gunneridae</taxon>
        <taxon>Pentapetalae</taxon>
        <taxon>rosids</taxon>
        <taxon>malvids</taxon>
        <taxon>Malvales</taxon>
        <taxon>Malvaceae</taxon>
        <taxon>Byttnerioideae</taxon>
        <taxon>Theobroma</taxon>
    </lineage>
</organism>
<dbReference type="AlphaFoldDB" id="A0A061DV18"/>
<proteinExistence type="inferred from homology"/>
<evidence type="ECO:0000259" key="7">
    <source>
        <dbReference type="Pfam" id="PF16135"/>
    </source>
</evidence>
<dbReference type="eggNOG" id="ENOG502RY6H">
    <property type="taxonomic scope" value="Eukaryota"/>
</dbReference>
<dbReference type="InterPro" id="IPR031307">
    <property type="entry name" value="Ninja_fam"/>
</dbReference>
<dbReference type="PANTHER" id="PTHR31413:SF15">
    <property type="entry name" value="NINJA-FAMILY PROTEIN"/>
    <property type="match status" value="1"/>
</dbReference>